<name>A0A1Y5SDU5_9RHOB</name>
<dbReference type="OrthoDB" id="7873485at2"/>
<sequence length="109" mass="12529">MNALVPRKSSTPARDRRRQVLRMTLAFQIWQFATPRGWDVDLEELCTHTRRSPQAVARILHLKGWRARIRPSKSEAHGHAFHDAPTKRKADVSERLLSGLPEDLTTLIV</sequence>
<evidence type="ECO:0000313" key="2">
    <source>
        <dbReference type="Proteomes" id="UP000193862"/>
    </source>
</evidence>
<dbReference type="AlphaFoldDB" id="A0A1Y5SDU5"/>
<organism evidence="1 2">
    <name type="scientific">Aquimixticola soesokkakensis</name>
    <dbReference type="NCBI Taxonomy" id="1519096"/>
    <lineage>
        <taxon>Bacteria</taxon>
        <taxon>Pseudomonadati</taxon>
        <taxon>Pseudomonadota</taxon>
        <taxon>Alphaproteobacteria</taxon>
        <taxon>Rhodobacterales</taxon>
        <taxon>Paracoccaceae</taxon>
        <taxon>Aquimixticola</taxon>
    </lineage>
</organism>
<gene>
    <name evidence="1" type="ORF">AQS8620_01328</name>
</gene>
<keyword evidence="2" id="KW-1185">Reference proteome</keyword>
<evidence type="ECO:0000313" key="1">
    <source>
        <dbReference type="EMBL" id="SLN36906.1"/>
    </source>
</evidence>
<protein>
    <submittedName>
        <fullName evidence="1">Uncharacterized protein</fullName>
    </submittedName>
</protein>
<accession>A0A1Y5SDU5</accession>
<dbReference type="Proteomes" id="UP000193862">
    <property type="component" value="Unassembled WGS sequence"/>
</dbReference>
<proteinExistence type="predicted"/>
<dbReference type="RefSeq" id="WP_085836050.1">
    <property type="nucleotide sequence ID" value="NZ_FWFS01000004.1"/>
</dbReference>
<reference evidence="1 2" key="1">
    <citation type="submission" date="2017-03" db="EMBL/GenBank/DDBJ databases">
        <authorList>
            <person name="Afonso C.L."/>
            <person name="Miller P.J."/>
            <person name="Scott M.A."/>
            <person name="Spackman E."/>
            <person name="Goraichik I."/>
            <person name="Dimitrov K.M."/>
            <person name="Suarez D.L."/>
            <person name="Swayne D.E."/>
        </authorList>
    </citation>
    <scope>NUCLEOTIDE SEQUENCE [LARGE SCALE GENOMIC DNA]</scope>
    <source>
        <strain evidence="1 2">CECT 8620</strain>
    </source>
</reference>
<dbReference type="EMBL" id="FWFS01000004">
    <property type="protein sequence ID" value="SLN36906.1"/>
    <property type="molecule type" value="Genomic_DNA"/>
</dbReference>